<gene>
    <name evidence="1" type="ORF">RISK_004875</name>
</gene>
<accession>A0A0J1EBY2</accession>
<name>A0A0J1EBY2_RHOIS</name>
<keyword evidence="2" id="KW-1185">Reference proteome</keyword>
<dbReference type="PATRIC" id="fig|595434.4.peg.4627"/>
<proteinExistence type="predicted"/>
<dbReference type="Proteomes" id="UP000036367">
    <property type="component" value="Unassembled WGS sequence"/>
</dbReference>
<dbReference type="EMBL" id="LECT01000041">
    <property type="protein sequence ID" value="KLU03109.1"/>
    <property type="molecule type" value="Genomic_DNA"/>
</dbReference>
<organism evidence="1 2">
    <name type="scientific">Rhodopirellula islandica</name>
    <dbReference type="NCBI Taxonomy" id="595434"/>
    <lineage>
        <taxon>Bacteria</taxon>
        <taxon>Pseudomonadati</taxon>
        <taxon>Planctomycetota</taxon>
        <taxon>Planctomycetia</taxon>
        <taxon>Pirellulales</taxon>
        <taxon>Pirellulaceae</taxon>
        <taxon>Rhodopirellula</taxon>
    </lineage>
</organism>
<evidence type="ECO:0000313" key="1">
    <source>
        <dbReference type="EMBL" id="KLU03109.1"/>
    </source>
</evidence>
<reference evidence="1" key="1">
    <citation type="submission" date="2015-05" db="EMBL/GenBank/DDBJ databases">
        <title>Permanent draft genome of Rhodopirellula islandicus K833.</title>
        <authorList>
            <person name="Kizina J."/>
            <person name="Richter M."/>
            <person name="Glockner F.O."/>
            <person name="Harder J."/>
        </authorList>
    </citation>
    <scope>NUCLEOTIDE SEQUENCE [LARGE SCALE GENOMIC DNA]</scope>
    <source>
        <strain evidence="1">K833</strain>
    </source>
</reference>
<protein>
    <submittedName>
        <fullName evidence="1">Uncharacterized protein</fullName>
    </submittedName>
</protein>
<dbReference type="AlphaFoldDB" id="A0A0J1EBY2"/>
<sequence length="54" mass="5876">MQIAKRLATPLFNAAAPASRPLVGQVPPGTGSLGTLEKKWWRAFGFRPGWGRRA</sequence>
<evidence type="ECO:0000313" key="2">
    <source>
        <dbReference type="Proteomes" id="UP000036367"/>
    </source>
</evidence>
<comment type="caution">
    <text evidence="1">The sequence shown here is derived from an EMBL/GenBank/DDBJ whole genome shotgun (WGS) entry which is preliminary data.</text>
</comment>